<organism evidence="2">
    <name type="scientific">uncultured organism</name>
    <dbReference type="NCBI Taxonomy" id="155900"/>
    <lineage>
        <taxon>unclassified sequences</taxon>
        <taxon>environmental samples</taxon>
    </lineage>
</organism>
<dbReference type="InterPro" id="IPR004445">
    <property type="entry name" value="GltS"/>
</dbReference>
<dbReference type="GO" id="GO:0015501">
    <property type="term" value="F:glutamate:sodium symporter activity"/>
    <property type="evidence" value="ECO:0007669"/>
    <property type="project" value="InterPro"/>
</dbReference>
<name>E3T302_9ZZZZ</name>
<accession>E3T302</accession>
<dbReference type="EMBL" id="GU191796">
    <property type="protein sequence ID" value="ACZ28614.1"/>
    <property type="molecule type" value="Genomic_DNA"/>
</dbReference>
<dbReference type="PANTHER" id="PTHR36178:SF1">
    <property type="entry name" value="SODIUM_GLUTAMATE SYMPORTER"/>
    <property type="match status" value="1"/>
</dbReference>
<keyword evidence="1" id="KW-0472">Membrane</keyword>
<evidence type="ECO:0000313" key="2">
    <source>
        <dbReference type="EMBL" id="ACZ28614.1"/>
    </source>
</evidence>
<proteinExistence type="predicted"/>
<keyword evidence="1" id="KW-0812">Transmembrane</keyword>
<dbReference type="AlphaFoldDB" id="E3T302"/>
<feature type="transmembrane region" description="Helical" evidence="1">
    <location>
        <begin position="41"/>
        <end position="63"/>
    </location>
</feature>
<sequence length="119" mass="13204">MNIIIDSRETVILAILVLFLGKHLARKIKFLSKYNIPEPVSGGIIASLLFASIYFIFNVTVNFDLSERDALLVVFFTCIGLSSQFSTLLQGGKPLVILLVCSGLMLPDTSLREINYPPR</sequence>
<dbReference type="Pfam" id="PF03616">
    <property type="entry name" value="Glt_symporter"/>
    <property type="match status" value="1"/>
</dbReference>
<evidence type="ECO:0000256" key="1">
    <source>
        <dbReference type="SAM" id="Phobius"/>
    </source>
</evidence>
<reference evidence="2" key="1">
    <citation type="journal article" date="2011" name="ISME J.">
        <title>Comparative metagenomics of microbial communities inhabiting deep-sea hydrothermal vent chimneys with contrasting chemistries.</title>
        <authorList>
            <person name="Xie W."/>
            <person name="Wang F."/>
            <person name="Guo L."/>
            <person name="Chen Z."/>
            <person name="Sievert S.M."/>
            <person name="Meng J."/>
            <person name="Huang G."/>
            <person name="Li Y."/>
            <person name="Yan Q."/>
            <person name="Wu S."/>
            <person name="Wang X."/>
            <person name="Chen S."/>
            <person name="He G."/>
            <person name="Xiao X."/>
            <person name="Xu A."/>
        </authorList>
    </citation>
    <scope>NUCLEOTIDE SEQUENCE</scope>
</reference>
<dbReference type="GO" id="GO:0016020">
    <property type="term" value="C:membrane"/>
    <property type="evidence" value="ECO:0007669"/>
    <property type="project" value="InterPro"/>
</dbReference>
<dbReference type="GO" id="GO:0015813">
    <property type="term" value="P:L-glutamate transmembrane transport"/>
    <property type="evidence" value="ECO:0007669"/>
    <property type="project" value="InterPro"/>
</dbReference>
<protein>
    <submittedName>
        <fullName evidence="2">Filamentation induced cAMP protein Fic</fullName>
    </submittedName>
</protein>
<feature type="transmembrane region" description="Helical" evidence="1">
    <location>
        <begin position="70"/>
        <end position="89"/>
    </location>
</feature>
<dbReference type="PANTHER" id="PTHR36178">
    <property type="entry name" value="SLR0625 PROTEIN"/>
    <property type="match status" value="1"/>
</dbReference>
<keyword evidence="1" id="KW-1133">Transmembrane helix</keyword>